<protein>
    <submittedName>
        <fullName evidence="1">Uncharacterized protein</fullName>
    </submittedName>
</protein>
<sequence>MDDRSGLTDRLGNNLNPKDTLVLHDRGRIMTDLAVTIADGGRFMSDLAVLRDQGELFGSVASDTTAWRMLNGLPLSACGTPPSRRSPGWLRRTK</sequence>
<accession>A0A9X1NNY9</accession>
<dbReference type="AlphaFoldDB" id="A0A9X1NNY9"/>
<dbReference type="RefSeq" id="WP_231450086.1">
    <property type="nucleotide sequence ID" value="NZ_JAJOMB010000052.1"/>
</dbReference>
<keyword evidence="2" id="KW-1185">Reference proteome</keyword>
<dbReference type="Proteomes" id="UP001138997">
    <property type="component" value="Unassembled WGS sequence"/>
</dbReference>
<reference evidence="1" key="1">
    <citation type="submission" date="2021-11" db="EMBL/GenBank/DDBJ databases">
        <title>Streptomyces corallinus and Kineosporia corallina sp. nov., two new coral-derived marine actinobacteria.</title>
        <authorList>
            <person name="Buangrab K."/>
            <person name="Sutthacheep M."/>
            <person name="Yeemin T."/>
            <person name="Harunari E."/>
            <person name="Igarashi Y."/>
            <person name="Sripreechasak P."/>
            <person name="Kanchanasin P."/>
            <person name="Tanasupawat S."/>
            <person name="Phongsopitanun W."/>
        </authorList>
    </citation>
    <scope>NUCLEOTIDE SEQUENCE</scope>
    <source>
        <strain evidence="1">JCM 31032</strain>
    </source>
</reference>
<name>A0A9X1NNY9_9ACTN</name>
<organism evidence="1 2">
    <name type="scientific">Kineosporia babensis</name>
    <dbReference type="NCBI Taxonomy" id="499548"/>
    <lineage>
        <taxon>Bacteria</taxon>
        <taxon>Bacillati</taxon>
        <taxon>Actinomycetota</taxon>
        <taxon>Actinomycetes</taxon>
        <taxon>Kineosporiales</taxon>
        <taxon>Kineosporiaceae</taxon>
        <taxon>Kineosporia</taxon>
    </lineage>
</organism>
<evidence type="ECO:0000313" key="1">
    <source>
        <dbReference type="EMBL" id="MCD5317236.1"/>
    </source>
</evidence>
<proteinExistence type="predicted"/>
<gene>
    <name evidence="1" type="ORF">LR394_40735</name>
</gene>
<evidence type="ECO:0000313" key="2">
    <source>
        <dbReference type="Proteomes" id="UP001138997"/>
    </source>
</evidence>
<comment type="caution">
    <text evidence="1">The sequence shown here is derived from an EMBL/GenBank/DDBJ whole genome shotgun (WGS) entry which is preliminary data.</text>
</comment>
<dbReference type="EMBL" id="JAJOMB010000052">
    <property type="protein sequence ID" value="MCD5317236.1"/>
    <property type="molecule type" value="Genomic_DNA"/>
</dbReference>